<evidence type="ECO:0000256" key="5">
    <source>
        <dbReference type="ARBA" id="ARBA00022989"/>
    </source>
</evidence>
<reference evidence="11" key="1">
    <citation type="submission" date="2016-10" db="EMBL/GenBank/DDBJ databases">
        <authorList>
            <person name="Varghese N."/>
            <person name="Submissions S."/>
        </authorList>
    </citation>
    <scope>NUCLEOTIDE SEQUENCE [LARGE SCALE GENOMIC DNA]</scope>
    <source>
        <strain evidence="11">DSM 14807</strain>
    </source>
</reference>
<evidence type="ECO:0000256" key="4">
    <source>
        <dbReference type="ARBA" id="ARBA00022801"/>
    </source>
</evidence>
<dbReference type="InterPro" id="IPR050925">
    <property type="entry name" value="Rhomboid_protease_S54"/>
</dbReference>
<keyword evidence="4" id="KW-0378">Hydrolase</keyword>
<name>A0A1I7N7I9_9BACT</name>
<gene>
    <name evidence="10" type="ORF">SAMN05660895_0840</name>
</gene>
<evidence type="ECO:0000256" key="7">
    <source>
        <dbReference type="SAM" id="Phobius"/>
    </source>
</evidence>
<evidence type="ECO:0000256" key="3">
    <source>
        <dbReference type="ARBA" id="ARBA00022692"/>
    </source>
</evidence>
<evidence type="ECO:0000256" key="6">
    <source>
        <dbReference type="ARBA" id="ARBA00023136"/>
    </source>
</evidence>
<sequence length="312" mass="36061">MQHQRHTIFLGEDHNIVFKLICINLVVYLLLNFIRVIYFLYGFSYADFYDQIMPWVVLPSSWHGLVTHPWTLLTFMFVHLSFWHILSNMLWFWVFGRLLQDFAGYQKVAPIYLYGGLAGGALFVLSYHIFPIFRPIAAQSTAFGASASVMAIAFAVTLLIPRFRFFPMVAGGIPLWVVTVIFVLVDLASIPHGNAGGHIAHLGGAAFGALFMWQLQRGHDWSAGMQRMFVWVNGWFDPERKQMSHRPHKEEKTTTYRTGKFYRSDVPPFKKVSRVSEKKIDEILDKINEQGFHSLTREEREILKRASQEDIQ</sequence>
<proteinExistence type="inferred from homology"/>
<evidence type="ECO:0000313" key="10">
    <source>
        <dbReference type="EMBL" id="SFV30611.1"/>
    </source>
</evidence>
<dbReference type="Proteomes" id="UP000199537">
    <property type="component" value="Unassembled WGS sequence"/>
</dbReference>
<dbReference type="Pfam" id="PF01694">
    <property type="entry name" value="Rhomboid"/>
    <property type="match status" value="1"/>
</dbReference>
<keyword evidence="5 7" id="KW-1133">Transmembrane helix</keyword>
<feature type="transmembrane region" description="Helical" evidence="7">
    <location>
        <begin position="165"/>
        <end position="185"/>
    </location>
</feature>
<keyword evidence="6 7" id="KW-0472">Membrane</keyword>
<evidence type="ECO:0000259" key="8">
    <source>
        <dbReference type="Pfam" id="PF01694"/>
    </source>
</evidence>
<evidence type="ECO:0000313" key="11">
    <source>
        <dbReference type="Proteomes" id="UP000199537"/>
    </source>
</evidence>
<feature type="domain" description="Peptidase S54 rhomboid" evidence="8">
    <location>
        <begin position="68"/>
        <end position="215"/>
    </location>
</feature>
<feature type="transmembrane region" description="Helical" evidence="7">
    <location>
        <begin position="21"/>
        <end position="41"/>
    </location>
</feature>
<evidence type="ECO:0000256" key="1">
    <source>
        <dbReference type="ARBA" id="ARBA00004141"/>
    </source>
</evidence>
<feature type="transmembrane region" description="Helical" evidence="7">
    <location>
        <begin position="111"/>
        <end position="130"/>
    </location>
</feature>
<dbReference type="GO" id="GO:0006508">
    <property type="term" value="P:proteolysis"/>
    <property type="evidence" value="ECO:0007669"/>
    <property type="project" value="UniProtKB-KW"/>
</dbReference>
<feature type="transmembrane region" description="Helical" evidence="7">
    <location>
        <begin position="136"/>
        <end position="158"/>
    </location>
</feature>
<feature type="transmembrane region" description="Helical" evidence="7">
    <location>
        <begin position="70"/>
        <end position="99"/>
    </location>
</feature>
<dbReference type="SUPFAM" id="SSF144091">
    <property type="entry name" value="Rhomboid-like"/>
    <property type="match status" value="1"/>
</dbReference>
<feature type="transmembrane region" description="Helical" evidence="7">
    <location>
        <begin position="197"/>
        <end position="215"/>
    </location>
</feature>
<evidence type="ECO:0000256" key="2">
    <source>
        <dbReference type="ARBA" id="ARBA00009045"/>
    </source>
</evidence>
<accession>A0A1I7N7I9</accession>
<dbReference type="InterPro" id="IPR046483">
    <property type="entry name" value="DUF6576"/>
</dbReference>
<comment type="subcellular location">
    <subcellularLocation>
        <location evidence="1">Membrane</location>
        <topology evidence="1">Multi-pass membrane protein</topology>
    </subcellularLocation>
</comment>
<dbReference type="InterPro" id="IPR022764">
    <property type="entry name" value="Peptidase_S54_rhomboid_dom"/>
</dbReference>
<dbReference type="PANTHER" id="PTHR43731">
    <property type="entry name" value="RHOMBOID PROTEASE"/>
    <property type="match status" value="1"/>
</dbReference>
<dbReference type="GO" id="GO:0004252">
    <property type="term" value="F:serine-type endopeptidase activity"/>
    <property type="evidence" value="ECO:0007669"/>
    <property type="project" value="InterPro"/>
</dbReference>
<dbReference type="Gene3D" id="1.20.1540.10">
    <property type="entry name" value="Rhomboid-like"/>
    <property type="match status" value="1"/>
</dbReference>
<dbReference type="AlphaFoldDB" id="A0A1I7N7I9"/>
<keyword evidence="11" id="KW-1185">Reference proteome</keyword>
<feature type="domain" description="DUF6576" evidence="9">
    <location>
        <begin position="276"/>
        <end position="308"/>
    </location>
</feature>
<protein>
    <submittedName>
        <fullName evidence="10">Membrane associated serine protease, rhomboid family</fullName>
    </submittedName>
</protein>
<dbReference type="GO" id="GO:0016020">
    <property type="term" value="C:membrane"/>
    <property type="evidence" value="ECO:0007669"/>
    <property type="project" value="UniProtKB-SubCell"/>
</dbReference>
<keyword evidence="10" id="KW-0645">Protease</keyword>
<dbReference type="STRING" id="1393122.SAMN05660895_0840"/>
<evidence type="ECO:0000259" key="9">
    <source>
        <dbReference type="Pfam" id="PF20216"/>
    </source>
</evidence>
<dbReference type="EMBL" id="FPCJ01000001">
    <property type="protein sequence ID" value="SFV30611.1"/>
    <property type="molecule type" value="Genomic_DNA"/>
</dbReference>
<keyword evidence="3 7" id="KW-0812">Transmembrane</keyword>
<organism evidence="10 11">
    <name type="scientific">Thermoflavifilum thermophilum</name>
    <dbReference type="NCBI Taxonomy" id="1393122"/>
    <lineage>
        <taxon>Bacteria</taxon>
        <taxon>Pseudomonadati</taxon>
        <taxon>Bacteroidota</taxon>
        <taxon>Chitinophagia</taxon>
        <taxon>Chitinophagales</taxon>
        <taxon>Chitinophagaceae</taxon>
        <taxon>Thermoflavifilum</taxon>
    </lineage>
</organism>
<dbReference type="Pfam" id="PF20216">
    <property type="entry name" value="DUF6576"/>
    <property type="match status" value="1"/>
</dbReference>
<dbReference type="InterPro" id="IPR035952">
    <property type="entry name" value="Rhomboid-like_sf"/>
</dbReference>
<dbReference type="PANTHER" id="PTHR43731:SF14">
    <property type="entry name" value="PRESENILIN-ASSOCIATED RHOMBOID-LIKE PROTEIN, MITOCHONDRIAL"/>
    <property type="match status" value="1"/>
</dbReference>
<comment type="similarity">
    <text evidence="2">Belongs to the peptidase S54 family.</text>
</comment>